<dbReference type="EMBL" id="RIBZ01000860">
    <property type="protein sequence ID" value="RNF81878.1"/>
    <property type="molecule type" value="Genomic_DNA"/>
</dbReference>
<protein>
    <submittedName>
        <fullName evidence="1">Futalosine hydrolase</fullName>
    </submittedName>
</protein>
<proteinExistence type="predicted"/>
<reference evidence="1 2" key="1">
    <citation type="submission" date="2018-11" db="EMBL/GenBank/DDBJ databases">
        <title>The Potential of Streptomyces as Biocontrol Agents against the Tomato grey mould, Botrytis cinerea (Gray mold) Frontiers in Microbiology.</title>
        <authorList>
            <person name="Li D."/>
        </authorList>
    </citation>
    <scope>NUCLEOTIDE SEQUENCE [LARGE SCALE GENOMIC DNA]</scope>
    <source>
        <strain evidence="1 2">NEAU-LD23</strain>
    </source>
</reference>
<keyword evidence="1" id="KW-0378">Hydrolase</keyword>
<dbReference type="Proteomes" id="UP000275401">
    <property type="component" value="Unassembled WGS sequence"/>
</dbReference>
<gene>
    <name evidence="1" type="ORF">EEJ42_45985</name>
</gene>
<feature type="non-terminal residue" evidence="1">
    <location>
        <position position="71"/>
    </location>
</feature>
<name>A0A3M8SKK1_9ACTN</name>
<evidence type="ECO:0000313" key="2">
    <source>
        <dbReference type="Proteomes" id="UP000275401"/>
    </source>
</evidence>
<sequence>MRVLIVTAVPAERDAVVRGCGAADAAEVAVPGRVLHRLRTGGPDGPPLTVDVLAAGVGPAAAAAGTATALT</sequence>
<accession>A0A3M8SKK1</accession>
<organism evidence="1 2">
    <name type="scientific">Streptomyces botrytidirepellens</name>
    <dbReference type="NCBI Taxonomy" id="2486417"/>
    <lineage>
        <taxon>Bacteria</taxon>
        <taxon>Bacillati</taxon>
        <taxon>Actinomycetota</taxon>
        <taxon>Actinomycetes</taxon>
        <taxon>Kitasatosporales</taxon>
        <taxon>Streptomycetaceae</taxon>
        <taxon>Streptomyces</taxon>
    </lineage>
</organism>
<comment type="caution">
    <text evidence="1">The sequence shown here is derived from an EMBL/GenBank/DDBJ whole genome shotgun (WGS) entry which is preliminary data.</text>
</comment>
<evidence type="ECO:0000313" key="1">
    <source>
        <dbReference type="EMBL" id="RNF81878.1"/>
    </source>
</evidence>
<dbReference type="AlphaFoldDB" id="A0A3M8SKK1"/>
<dbReference type="GO" id="GO:0016787">
    <property type="term" value="F:hydrolase activity"/>
    <property type="evidence" value="ECO:0007669"/>
    <property type="project" value="UniProtKB-KW"/>
</dbReference>
<keyword evidence="2" id="KW-1185">Reference proteome</keyword>